<evidence type="ECO:0000313" key="3">
    <source>
        <dbReference type="Proteomes" id="UP000078492"/>
    </source>
</evidence>
<dbReference type="AlphaFoldDB" id="A0A195E4F3"/>
<feature type="non-terminal residue" evidence="2">
    <location>
        <position position="1"/>
    </location>
</feature>
<keyword evidence="3" id="KW-1185">Reference proteome</keyword>
<protein>
    <submittedName>
        <fullName evidence="2">Uncharacterized protein</fullName>
    </submittedName>
</protein>
<sequence>RVDVAQNLTQNSKRKRKRATVGVPKYDDGGKRTGVTKGRKRQRIREEQVCGWNRYYCVRGRTVLCFRV</sequence>
<evidence type="ECO:0000256" key="1">
    <source>
        <dbReference type="SAM" id="MobiDB-lite"/>
    </source>
</evidence>
<dbReference type="EMBL" id="KQ979657">
    <property type="protein sequence ID" value="KYN19961.1"/>
    <property type="molecule type" value="Genomic_DNA"/>
</dbReference>
<evidence type="ECO:0000313" key="2">
    <source>
        <dbReference type="EMBL" id="KYN19961.1"/>
    </source>
</evidence>
<reference evidence="2 3" key="1">
    <citation type="submission" date="2015-09" db="EMBL/GenBank/DDBJ databases">
        <title>Trachymyrmex cornetzi WGS genome.</title>
        <authorList>
            <person name="Nygaard S."/>
            <person name="Hu H."/>
            <person name="Boomsma J."/>
            <person name="Zhang G."/>
        </authorList>
    </citation>
    <scope>NUCLEOTIDE SEQUENCE [LARGE SCALE GENOMIC DNA]</scope>
    <source>
        <strain evidence="2">Tcor2-1</strain>
        <tissue evidence="2">Whole body</tissue>
    </source>
</reference>
<feature type="region of interest" description="Disordered" evidence="1">
    <location>
        <begin position="1"/>
        <end position="40"/>
    </location>
</feature>
<gene>
    <name evidence="2" type="ORF">ALC57_07731</name>
</gene>
<feature type="compositionally biased region" description="Polar residues" evidence="1">
    <location>
        <begin position="1"/>
        <end position="11"/>
    </location>
</feature>
<organism evidence="2 3">
    <name type="scientific">Trachymyrmex cornetzi</name>
    <dbReference type="NCBI Taxonomy" id="471704"/>
    <lineage>
        <taxon>Eukaryota</taxon>
        <taxon>Metazoa</taxon>
        <taxon>Ecdysozoa</taxon>
        <taxon>Arthropoda</taxon>
        <taxon>Hexapoda</taxon>
        <taxon>Insecta</taxon>
        <taxon>Pterygota</taxon>
        <taxon>Neoptera</taxon>
        <taxon>Endopterygota</taxon>
        <taxon>Hymenoptera</taxon>
        <taxon>Apocrita</taxon>
        <taxon>Aculeata</taxon>
        <taxon>Formicoidea</taxon>
        <taxon>Formicidae</taxon>
        <taxon>Myrmicinae</taxon>
        <taxon>Trachymyrmex</taxon>
    </lineage>
</organism>
<name>A0A195E4F3_9HYME</name>
<dbReference type="Proteomes" id="UP000078492">
    <property type="component" value="Unassembled WGS sequence"/>
</dbReference>
<accession>A0A195E4F3</accession>
<proteinExistence type="predicted"/>